<sequence>MVWVRSEYAGELAVVSTWLAAFVPWNVHHAAVAGGTVTYLRFPLVELRYAAGLPVANPVAVADPVSASLAQAGTAVAPAYLAWVVGAAVSVAALGVSVAYYRAEARAASWPVHPVPLLGALLALAGVVFGVAWALLGAGLPGLSLPVCVVHVALGAVLLRAERVDGGGDPGPEPESESDPGSLD</sequence>
<keyword evidence="4" id="KW-1185">Reference proteome</keyword>
<accession>V4HIM9</accession>
<dbReference type="OrthoDB" id="238194at2157"/>
<dbReference type="Pfam" id="PF24417">
    <property type="entry name" value="DUF7549"/>
    <property type="match status" value="1"/>
</dbReference>
<dbReference type="RefSeq" id="WP_023393184.1">
    <property type="nucleotide sequence ID" value="NZ_ASGZ01000007.1"/>
</dbReference>
<feature type="transmembrane region" description="Helical" evidence="2">
    <location>
        <begin position="142"/>
        <end position="159"/>
    </location>
</feature>
<reference evidence="3 4" key="1">
    <citation type="journal article" date="2013" name="Genome Announc.">
        <title>Draft Genome Sequence of 'Candidatus Halobonum tyrrellensis' Strain G22, Isolated from the Hypersaline Waters of Lake Tyrrell, Australia.</title>
        <authorList>
            <person name="Ugalde J.A."/>
            <person name="Narasingarao P."/>
            <person name="Kuo S."/>
            <person name="Podell S."/>
            <person name="Allen E.E."/>
        </authorList>
    </citation>
    <scope>NUCLEOTIDE SEQUENCE [LARGE SCALE GENOMIC DNA]</scope>
    <source>
        <strain evidence="3 4">G22</strain>
    </source>
</reference>
<dbReference type="AlphaFoldDB" id="V4HIM9"/>
<feature type="transmembrane region" description="Helical" evidence="2">
    <location>
        <begin position="80"/>
        <end position="103"/>
    </location>
</feature>
<comment type="caution">
    <text evidence="3">The sequence shown here is derived from an EMBL/GenBank/DDBJ whole genome shotgun (WGS) entry which is preliminary data.</text>
</comment>
<keyword evidence="2" id="KW-0472">Membrane</keyword>
<keyword evidence="2" id="KW-0812">Transmembrane</keyword>
<gene>
    <name evidence="3" type="ORF">K933_02961</name>
</gene>
<name>V4HIM9_9EURY</name>
<evidence type="ECO:0000313" key="4">
    <source>
        <dbReference type="Proteomes" id="UP000017840"/>
    </source>
</evidence>
<dbReference type="InterPro" id="IPR055971">
    <property type="entry name" value="DUF7549"/>
</dbReference>
<organism evidence="3 4">
    <name type="scientific">Candidatus Halobonum tyrrellensis G22</name>
    <dbReference type="NCBI Taxonomy" id="1324957"/>
    <lineage>
        <taxon>Archaea</taxon>
        <taxon>Methanobacteriati</taxon>
        <taxon>Methanobacteriota</taxon>
        <taxon>Stenosarchaea group</taxon>
        <taxon>Halobacteria</taxon>
        <taxon>Halobacteriales</taxon>
        <taxon>Haloferacaceae</taxon>
        <taxon>Candidatus Halobonum</taxon>
    </lineage>
</organism>
<dbReference type="STRING" id="1324957.K933_02961"/>
<evidence type="ECO:0000256" key="1">
    <source>
        <dbReference type="SAM" id="MobiDB-lite"/>
    </source>
</evidence>
<evidence type="ECO:0000256" key="2">
    <source>
        <dbReference type="SAM" id="Phobius"/>
    </source>
</evidence>
<dbReference type="eggNOG" id="arCOG09029">
    <property type="taxonomic scope" value="Archaea"/>
</dbReference>
<evidence type="ECO:0000313" key="3">
    <source>
        <dbReference type="EMBL" id="ESP89643.1"/>
    </source>
</evidence>
<feature type="transmembrane region" description="Helical" evidence="2">
    <location>
        <begin position="115"/>
        <end position="136"/>
    </location>
</feature>
<proteinExistence type="predicted"/>
<dbReference type="EMBL" id="ASGZ01000007">
    <property type="protein sequence ID" value="ESP89643.1"/>
    <property type="molecule type" value="Genomic_DNA"/>
</dbReference>
<keyword evidence="2" id="KW-1133">Transmembrane helix</keyword>
<dbReference type="Proteomes" id="UP000017840">
    <property type="component" value="Unassembled WGS sequence"/>
</dbReference>
<protein>
    <submittedName>
        <fullName evidence="3">Uncharacterized protein</fullName>
    </submittedName>
</protein>
<feature type="region of interest" description="Disordered" evidence="1">
    <location>
        <begin position="165"/>
        <end position="184"/>
    </location>
</feature>